<dbReference type="HAMAP" id="MF_00161">
    <property type="entry name" value="LspA"/>
    <property type="match status" value="1"/>
</dbReference>
<dbReference type="PRINTS" id="PR00781">
    <property type="entry name" value="LIPOSIGPTASE"/>
</dbReference>
<proteinExistence type="inferred from homology"/>
<keyword evidence="6 9" id="KW-0378">Hydrolase</keyword>
<dbReference type="NCBIfam" id="TIGR00077">
    <property type="entry name" value="lspA"/>
    <property type="match status" value="1"/>
</dbReference>
<dbReference type="GO" id="GO:0006508">
    <property type="term" value="P:proteolysis"/>
    <property type="evidence" value="ECO:0007669"/>
    <property type="project" value="UniProtKB-KW"/>
</dbReference>
<keyword evidence="2 9" id="KW-1003">Cell membrane</keyword>
<evidence type="ECO:0000313" key="12">
    <source>
        <dbReference type="EMBL" id="EXL03668.1"/>
    </source>
</evidence>
<feature type="transmembrane region" description="Helical" evidence="9">
    <location>
        <begin position="85"/>
        <end position="102"/>
    </location>
</feature>
<dbReference type="AlphaFoldDB" id="A0A011UCJ9"/>
<evidence type="ECO:0000313" key="13">
    <source>
        <dbReference type="Proteomes" id="UP000019849"/>
    </source>
</evidence>
<evidence type="ECO:0000256" key="11">
    <source>
        <dbReference type="RuleBase" id="RU004181"/>
    </source>
</evidence>
<keyword evidence="7 9" id="KW-1133">Transmembrane helix</keyword>
<feature type="transmembrane region" description="Helical" evidence="9">
    <location>
        <begin position="122"/>
        <end position="142"/>
    </location>
</feature>
<dbReference type="GO" id="GO:0004190">
    <property type="term" value="F:aspartic-type endopeptidase activity"/>
    <property type="evidence" value="ECO:0007669"/>
    <property type="project" value="UniProtKB-UniRule"/>
</dbReference>
<evidence type="ECO:0000256" key="4">
    <source>
        <dbReference type="ARBA" id="ARBA00022692"/>
    </source>
</evidence>
<dbReference type="EC" id="3.4.23.36" evidence="9"/>
<keyword evidence="8 9" id="KW-0472">Membrane</keyword>
<evidence type="ECO:0000256" key="6">
    <source>
        <dbReference type="ARBA" id="ARBA00022801"/>
    </source>
</evidence>
<dbReference type="RefSeq" id="WP_009452636.1">
    <property type="nucleotide sequence ID" value="NZ_KK073896.1"/>
</dbReference>
<evidence type="ECO:0000256" key="5">
    <source>
        <dbReference type="ARBA" id="ARBA00022750"/>
    </source>
</evidence>
<comment type="similarity">
    <text evidence="1 9 11">Belongs to the peptidase A8 family.</text>
</comment>
<dbReference type="Proteomes" id="UP000019849">
    <property type="component" value="Unassembled WGS sequence"/>
</dbReference>
<comment type="caution">
    <text evidence="9">Lacks conserved residue(s) required for the propagation of feature annotation.</text>
</comment>
<feature type="active site" evidence="9">
    <location>
        <position position="130"/>
    </location>
</feature>
<protein>
    <recommendedName>
        <fullName evidence="9">Lipoprotein signal peptidase</fullName>
        <ecNumber evidence="9">3.4.23.36</ecNumber>
    </recommendedName>
    <alternativeName>
        <fullName evidence="9">Prolipoprotein signal peptidase</fullName>
    </alternativeName>
    <alternativeName>
        <fullName evidence="9">Signal peptidase II</fullName>
        <shortName evidence="9">SPase II</shortName>
    </alternativeName>
</protein>
<dbReference type="PANTHER" id="PTHR33695">
    <property type="entry name" value="LIPOPROTEIN SIGNAL PEPTIDASE"/>
    <property type="match status" value="1"/>
</dbReference>
<comment type="catalytic activity">
    <reaction evidence="9 10">
        <text>Release of signal peptides from bacterial membrane prolipoproteins. Hydrolyzes -Xaa-Yaa-Zaa-|-(S,diacylglyceryl)Cys-, in which Xaa is hydrophobic (preferably Leu), and Yaa (Ala or Ser) and Zaa (Gly or Ala) have small, neutral side chains.</text>
        <dbReference type="EC" id="3.4.23.36"/>
    </reaction>
</comment>
<evidence type="ECO:0000256" key="10">
    <source>
        <dbReference type="RuleBase" id="RU000594"/>
    </source>
</evidence>
<gene>
    <name evidence="9" type="primary">lspA</name>
    <name evidence="12" type="ORF">BG36_11790</name>
</gene>
<evidence type="ECO:0000256" key="1">
    <source>
        <dbReference type="ARBA" id="ARBA00006139"/>
    </source>
</evidence>
<reference evidence="12 13" key="1">
    <citation type="submission" date="2014-02" db="EMBL/GenBank/DDBJ databases">
        <title>Aquamicrobium defluvii Genome sequencing.</title>
        <authorList>
            <person name="Wang X."/>
        </authorList>
    </citation>
    <scope>NUCLEOTIDE SEQUENCE [LARGE SCALE GENOMIC DNA]</scope>
    <source>
        <strain evidence="12 13">W13Z1</strain>
    </source>
</reference>
<name>A0A011UCJ9_9HYPH</name>
<dbReference type="EMBL" id="JENY01000024">
    <property type="protein sequence ID" value="EXL03668.1"/>
    <property type="molecule type" value="Genomic_DNA"/>
</dbReference>
<dbReference type="HOGENOM" id="CLU_083252_4_3_5"/>
<comment type="pathway">
    <text evidence="9">Protein modification; lipoprotein biosynthesis (signal peptide cleavage).</text>
</comment>
<comment type="caution">
    <text evidence="12">The sequence shown here is derived from an EMBL/GenBank/DDBJ whole genome shotgun (WGS) entry which is preliminary data.</text>
</comment>
<keyword evidence="3 9" id="KW-0645">Protease</keyword>
<comment type="subcellular location">
    <subcellularLocation>
        <location evidence="9">Cell membrane</location>
        <topology evidence="9">Multi-pass membrane protein</topology>
    </subcellularLocation>
</comment>
<dbReference type="InterPro" id="IPR001872">
    <property type="entry name" value="Peptidase_A8"/>
</dbReference>
<comment type="function">
    <text evidence="9 10">This protein specifically catalyzes the removal of signal peptides from prolipoproteins.</text>
</comment>
<dbReference type="UniPathway" id="UPA00665"/>
<evidence type="ECO:0000256" key="8">
    <source>
        <dbReference type="ARBA" id="ARBA00023136"/>
    </source>
</evidence>
<feature type="active site" evidence="9">
    <location>
        <position position="112"/>
    </location>
</feature>
<dbReference type="eggNOG" id="COG0597">
    <property type="taxonomic scope" value="Bacteria"/>
</dbReference>
<sequence length="157" mass="16860">MIRLGLLAAISWFVVDQATKWWIVNHVMVPPRVIPVTDFFNIILGRNTGVSFGLLGGMSQWLLVALASAVLVMLLIWMSQATSRIVVLALGLIAGGAIGNIVDRLRLGGVTDFLDLYLGEWHWPAFNMADVGIVCGAGLLLAESVIFGKAQASGDRA</sequence>
<keyword evidence="4 9" id="KW-0812">Transmembrane</keyword>
<dbReference type="PANTHER" id="PTHR33695:SF1">
    <property type="entry name" value="LIPOPROTEIN SIGNAL PEPTIDASE"/>
    <property type="match status" value="1"/>
</dbReference>
<evidence type="ECO:0000256" key="3">
    <source>
        <dbReference type="ARBA" id="ARBA00022670"/>
    </source>
</evidence>
<accession>A0A011UCJ9</accession>
<dbReference type="STRING" id="69279.BG36_11790"/>
<organism evidence="12 13">
    <name type="scientific">Aquamicrobium defluvii</name>
    <dbReference type="NCBI Taxonomy" id="69279"/>
    <lineage>
        <taxon>Bacteria</taxon>
        <taxon>Pseudomonadati</taxon>
        <taxon>Pseudomonadota</taxon>
        <taxon>Alphaproteobacteria</taxon>
        <taxon>Hyphomicrobiales</taxon>
        <taxon>Phyllobacteriaceae</taxon>
        <taxon>Aquamicrobium</taxon>
    </lineage>
</organism>
<dbReference type="PROSITE" id="PS00855">
    <property type="entry name" value="SPASE_II"/>
    <property type="match status" value="1"/>
</dbReference>
<keyword evidence="5 9" id="KW-0064">Aspartyl protease</keyword>
<evidence type="ECO:0000256" key="7">
    <source>
        <dbReference type="ARBA" id="ARBA00022989"/>
    </source>
</evidence>
<evidence type="ECO:0000256" key="2">
    <source>
        <dbReference type="ARBA" id="ARBA00022475"/>
    </source>
</evidence>
<feature type="transmembrane region" description="Helical" evidence="9">
    <location>
        <begin position="58"/>
        <end position="78"/>
    </location>
</feature>
<evidence type="ECO:0000256" key="9">
    <source>
        <dbReference type="HAMAP-Rule" id="MF_00161"/>
    </source>
</evidence>
<dbReference type="Pfam" id="PF01252">
    <property type="entry name" value="Peptidase_A8"/>
    <property type="match status" value="1"/>
</dbReference>
<dbReference type="GO" id="GO:0005886">
    <property type="term" value="C:plasma membrane"/>
    <property type="evidence" value="ECO:0007669"/>
    <property type="project" value="UniProtKB-SubCell"/>
</dbReference>